<organism evidence="7 8">
    <name type="scientific">Saponaria officinalis</name>
    <name type="common">Common soapwort</name>
    <name type="synonym">Lychnis saponaria</name>
    <dbReference type="NCBI Taxonomy" id="3572"/>
    <lineage>
        <taxon>Eukaryota</taxon>
        <taxon>Viridiplantae</taxon>
        <taxon>Streptophyta</taxon>
        <taxon>Embryophyta</taxon>
        <taxon>Tracheophyta</taxon>
        <taxon>Spermatophyta</taxon>
        <taxon>Magnoliopsida</taxon>
        <taxon>eudicotyledons</taxon>
        <taxon>Gunneridae</taxon>
        <taxon>Pentapetalae</taxon>
        <taxon>Caryophyllales</taxon>
        <taxon>Caryophyllaceae</taxon>
        <taxon>Caryophylleae</taxon>
        <taxon>Saponaria</taxon>
    </lineage>
</organism>
<feature type="region of interest" description="Disordered" evidence="5">
    <location>
        <begin position="1"/>
        <end position="96"/>
    </location>
</feature>
<sequence>MPRDSPPPSLLTAAVSPTPQNEQPPQQPPQQQPQQQQQQQQQVEQQQQQDEQQQEQQLQQQASAATIEQHDDNRNDVVSPHDSDLSDDDEDPNPPSEFALVDLLAIRKEVQCPICLGIIKKTRTVMECLHRFCRECIDKSMRMGNNECPACRTHCASRRSLRDDPRYDELIAALYPDIKKFEQEELAFYEEDESRNKQIQDSITQVIARQTEALGKKRSGNKETAGPSSASSQRSYRGTQPRRRRRRRRNDLTEYQDSDDNMDANDLSDKHLSPGEHHQETTTKRKRKRRTNVAMSQSPSLENLSGGSLENNVEQCKEERSGSPGLTCSPEMLAWGRGGVRSSTRHGHNNVSTNKSAARQIRLAKLVDFLHNLEENDNESMGLDVPQKDENGQTTGIHNSNFHCEHQATLQPSSFNKDSVSESLQDTFHVLNREHKFSAPISICAPNGDHLVSVCQQKEAM</sequence>
<evidence type="ECO:0000256" key="3">
    <source>
        <dbReference type="ARBA" id="ARBA00022833"/>
    </source>
</evidence>
<dbReference type="SUPFAM" id="SSF57850">
    <property type="entry name" value="RING/U-box"/>
    <property type="match status" value="1"/>
</dbReference>
<gene>
    <name evidence="7" type="ORF">RND81_14G026800</name>
</gene>
<accession>A0AAW1GL18</accession>
<keyword evidence="3" id="KW-0862">Zinc</keyword>
<dbReference type="InterPro" id="IPR017907">
    <property type="entry name" value="Znf_RING_CS"/>
</dbReference>
<proteinExistence type="predicted"/>
<dbReference type="InterPro" id="IPR001841">
    <property type="entry name" value="Znf_RING"/>
</dbReference>
<dbReference type="GO" id="GO:0008270">
    <property type="term" value="F:zinc ion binding"/>
    <property type="evidence" value="ECO:0007669"/>
    <property type="project" value="UniProtKB-KW"/>
</dbReference>
<name>A0AAW1GL18_SAPOF</name>
<feature type="compositionally biased region" description="Polar residues" evidence="5">
    <location>
        <begin position="293"/>
        <end position="314"/>
    </location>
</feature>
<evidence type="ECO:0000313" key="7">
    <source>
        <dbReference type="EMBL" id="KAK9664219.1"/>
    </source>
</evidence>
<reference evidence="7" key="1">
    <citation type="submission" date="2024-03" db="EMBL/GenBank/DDBJ databases">
        <title>WGS assembly of Saponaria officinalis var. Norfolk2.</title>
        <authorList>
            <person name="Jenkins J."/>
            <person name="Shu S."/>
            <person name="Grimwood J."/>
            <person name="Barry K."/>
            <person name="Goodstein D."/>
            <person name="Schmutz J."/>
            <person name="Leebens-Mack J."/>
            <person name="Osbourn A."/>
        </authorList>
    </citation>
    <scope>NUCLEOTIDE SEQUENCE [LARGE SCALE GENOMIC DNA]</scope>
    <source>
        <strain evidence="7">JIC</strain>
    </source>
</reference>
<comment type="caution">
    <text evidence="7">The sequence shown here is derived from an EMBL/GenBank/DDBJ whole genome shotgun (WGS) entry which is preliminary data.</text>
</comment>
<dbReference type="PANTHER" id="PTHR46537">
    <property type="entry name" value="OS11G0578200 PROTEIN"/>
    <property type="match status" value="1"/>
</dbReference>
<feature type="region of interest" description="Disordered" evidence="5">
    <location>
        <begin position="211"/>
        <end position="329"/>
    </location>
</feature>
<protein>
    <recommendedName>
        <fullName evidence="6">RING-type domain-containing protein</fullName>
    </recommendedName>
</protein>
<evidence type="ECO:0000256" key="5">
    <source>
        <dbReference type="SAM" id="MobiDB-lite"/>
    </source>
</evidence>
<evidence type="ECO:0000256" key="4">
    <source>
        <dbReference type="PROSITE-ProRule" id="PRU00175"/>
    </source>
</evidence>
<dbReference type="InterPro" id="IPR013083">
    <property type="entry name" value="Znf_RING/FYVE/PHD"/>
</dbReference>
<dbReference type="SMART" id="SM00184">
    <property type="entry name" value="RING"/>
    <property type="match status" value="1"/>
</dbReference>
<feature type="compositionally biased region" description="Basic and acidic residues" evidence="5">
    <location>
        <begin position="68"/>
        <end position="84"/>
    </location>
</feature>
<dbReference type="PANTHER" id="PTHR46537:SF1">
    <property type="entry name" value="E3 UBIQUITIN-PROTEIN LIGASE RING1B-RELATED"/>
    <property type="match status" value="1"/>
</dbReference>
<dbReference type="PROSITE" id="PS00518">
    <property type="entry name" value="ZF_RING_1"/>
    <property type="match status" value="1"/>
</dbReference>
<dbReference type="PROSITE" id="PS50089">
    <property type="entry name" value="ZF_RING_2"/>
    <property type="match status" value="1"/>
</dbReference>
<dbReference type="Pfam" id="PF13923">
    <property type="entry name" value="zf-C3HC4_2"/>
    <property type="match status" value="1"/>
</dbReference>
<dbReference type="InterPro" id="IPR044592">
    <property type="entry name" value="RING1A/B"/>
</dbReference>
<feature type="domain" description="RING-type" evidence="6">
    <location>
        <begin position="112"/>
        <end position="152"/>
    </location>
</feature>
<dbReference type="AlphaFoldDB" id="A0AAW1GL18"/>
<feature type="compositionally biased region" description="Basic residues" evidence="5">
    <location>
        <begin position="240"/>
        <end position="249"/>
    </location>
</feature>
<evidence type="ECO:0000256" key="1">
    <source>
        <dbReference type="ARBA" id="ARBA00022723"/>
    </source>
</evidence>
<feature type="compositionally biased region" description="Polar residues" evidence="5">
    <location>
        <begin position="226"/>
        <end position="238"/>
    </location>
</feature>
<dbReference type="CDD" id="cd16531">
    <property type="entry name" value="RING-HC_RING1-like"/>
    <property type="match status" value="1"/>
</dbReference>
<keyword evidence="2 4" id="KW-0863">Zinc-finger</keyword>
<evidence type="ECO:0000259" key="6">
    <source>
        <dbReference type="PROSITE" id="PS50089"/>
    </source>
</evidence>
<keyword evidence="1" id="KW-0479">Metal-binding</keyword>
<keyword evidence="8" id="KW-1185">Reference proteome</keyword>
<dbReference type="EMBL" id="JBDFQZ010000014">
    <property type="protein sequence ID" value="KAK9664219.1"/>
    <property type="molecule type" value="Genomic_DNA"/>
</dbReference>
<evidence type="ECO:0000256" key="2">
    <source>
        <dbReference type="ARBA" id="ARBA00022771"/>
    </source>
</evidence>
<dbReference type="Proteomes" id="UP001443914">
    <property type="component" value="Unassembled WGS sequence"/>
</dbReference>
<feature type="compositionally biased region" description="Basic and acidic residues" evidence="5">
    <location>
        <begin position="267"/>
        <end position="283"/>
    </location>
</feature>
<feature type="compositionally biased region" description="Low complexity" evidence="5">
    <location>
        <begin position="32"/>
        <end position="61"/>
    </location>
</feature>
<dbReference type="Gene3D" id="3.30.40.10">
    <property type="entry name" value="Zinc/RING finger domain, C3HC4 (zinc finger)"/>
    <property type="match status" value="1"/>
</dbReference>
<feature type="compositionally biased region" description="Acidic residues" evidence="5">
    <location>
        <begin position="254"/>
        <end position="263"/>
    </location>
</feature>
<evidence type="ECO:0000313" key="8">
    <source>
        <dbReference type="Proteomes" id="UP001443914"/>
    </source>
</evidence>